<keyword evidence="3" id="KW-1185">Reference proteome</keyword>
<proteinExistence type="predicted"/>
<dbReference type="AlphaFoldDB" id="A0A1Q9DDN1"/>
<sequence>MRTTPLHDVLVTSTEGAAILELSTNEDETSMSRFHIEDEYASCWTKPLHDAMMTSTEDETTSMRFLRTAQLLHPILLPFLDVNSMLMLRAICRDSVSEQAFLGHCVEISMEISSFNNLAASLSDLRRPATWKAWRCLMCVAAQPKWFGQNSSRVLDLAEAFYEHHDPTQQDLALLWLSQSFLLDTMSRFCELMNLDLEGFEQEVMTALRERDFRLMLSEAEDAAVTKRAQELCQNSIKAKHRAEGQSISWFELVDEEDDPGQPSTAASSNDVADNAEEDDPGQPSTAASSNDVADNAESISWFELVDEEDDPGQPSTAASSNDVADNAEERGGNYLHMHSGLYAVGGTAIEGLAAQAV</sequence>
<evidence type="ECO:0000313" key="2">
    <source>
        <dbReference type="EMBL" id="OLP93257.1"/>
    </source>
</evidence>
<feature type="region of interest" description="Disordered" evidence="1">
    <location>
        <begin position="256"/>
        <end position="294"/>
    </location>
</feature>
<evidence type="ECO:0000256" key="1">
    <source>
        <dbReference type="SAM" id="MobiDB-lite"/>
    </source>
</evidence>
<feature type="region of interest" description="Disordered" evidence="1">
    <location>
        <begin position="308"/>
        <end position="328"/>
    </location>
</feature>
<accession>A0A1Q9DDN1</accession>
<dbReference type="EMBL" id="LSRX01000589">
    <property type="protein sequence ID" value="OLP93257.1"/>
    <property type="molecule type" value="Genomic_DNA"/>
</dbReference>
<feature type="compositionally biased region" description="Polar residues" evidence="1">
    <location>
        <begin position="314"/>
        <end position="324"/>
    </location>
</feature>
<comment type="caution">
    <text evidence="2">The sequence shown here is derived from an EMBL/GenBank/DDBJ whole genome shotgun (WGS) entry which is preliminary data.</text>
</comment>
<evidence type="ECO:0000313" key="3">
    <source>
        <dbReference type="Proteomes" id="UP000186817"/>
    </source>
</evidence>
<gene>
    <name evidence="2" type="ORF">AK812_SmicGene24849</name>
</gene>
<dbReference type="Proteomes" id="UP000186817">
    <property type="component" value="Unassembled WGS sequence"/>
</dbReference>
<organism evidence="2 3">
    <name type="scientific">Symbiodinium microadriaticum</name>
    <name type="common">Dinoflagellate</name>
    <name type="synonym">Zooxanthella microadriatica</name>
    <dbReference type="NCBI Taxonomy" id="2951"/>
    <lineage>
        <taxon>Eukaryota</taxon>
        <taxon>Sar</taxon>
        <taxon>Alveolata</taxon>
        <taxon>Dinophyceae</taxon>
        <taxon>Suessiales</taxon>
        <taxon>Symbiodiniaceae</taxon>
        <taxon>Symbiodinium</taxon>
    </lineage>
</organism>
<name>A0A1Q9DDN1_SYMMI</name>
<feature type="compositionally biased region" description="Polar residues" evidence="1">
    <location>
        <begin position="283"/>
        <end position="293"/>
    </location>
</feature>
<dbReference type="OrthoDB" id="10308260at2759"/>
<reference evidence="2 3" key="1">
    <citation type="submission" date="2016-02" db="EMBL/GenBank/DDBJ databases">
        <title>Genome analysis of coral dinoflagellate symbionts highlights evolutionary adaptations to a symbiotic lifestyle.</title>
        <authorList>
            <person name="Aranda M."/>
            <person name="Li Y."/>
            <person name="Liew Y.J."/>
            <person name="Baumgarten S."/>
            <person name="Simakov O."/>
            <person name="Wilson M."/>
            <person name="Piel J."/>
            <person name="Ashoor H."/>
            <person name="Bougouffa S."/>
            <person name="Bajic V.B."/>
            <person name="Ryu T."/>
            <person name="Ravasi T."/>
            <person name="Bayer T."/>
            <person name="Micklem G."/>
            <person name="Kim H."/>
            <person name="Bhak J."/>
            <person name="Lajeunesse T.C."/>
            <person name="Voolstra C.R."/>
        </authorList>
    </citation>
    <scope>NUCLEOTIDE SEQUENCE [LARGE SCALE GENOMIC DNA]</scope>
    <source>
        <strain evidence="2 3">CCMP2467</strain>
    </source>
</reference>
<protein>
    <submittedName>
        <fullName evidence="2">Uncharacterized protein</fullName>
    </submittedName>
</protein>
<feature type="compositionally biased region" description="Polar residues" evidence="1">
    <location>
        <begin position="262"/>
        <end position="272"/>
    </location>
</feature>